<name>A0A0G1DKZ8_9BACT</name>
<dbReference type="Proteomes" id="UP000034894">
    <property type="component" value="Unassembled WGS sequence"/>
</dbReference>
<dbReference type="EMBL" id="LCFP01000003">
    <property type="protein sequence ID" value="KKS98242.1"/>
    <property type="molecule type" value="Genomic_DNA"/>
</dbReference>
<evidence type="ECO:0000313" key="1">
    <source>
        <dbReference type="EMBL" id="KKS98242.1"/>
    </source>
</evidence>
<reference evidence="1 2" key="1">
    <citation type="journal article" date="2015" name="Nature">
        <title>rRNA introns, odd ribosomes, and small enigmatic genomes across a large radiation of phyla.</title>
        <authorList>
            <person name="Brown C.T."/>
            <person name="Hug L.A."/>
            <person name="Thomas B.C."/>
            <person name="Sharon I."/>
            <person name="Castelle C.J."/>
            <person name="Singh A."/>
            <person name="Wilkins M.J."/>
            <person name="Williams K.H."/>
            <person name="Banfield J.F."/>
        </authorList>
    </citation>
    <scope>NUCLEOTIDE SEQUENCE [LARGE SCALE GENOMIC DNA]</scope>
</reference>
<sequence>MVNIREAMIPSPDGISGAVVQVPEQAEIFPLMKMEERLEVLKECGRRGWVYKVGSMPNIPGFVKGEGMEYARNVFENYLVPELEKTGVMTVAQKAGADEGIGMNQEPNYHPDEGLIMDGSTIIIKPGMTAEEVEGKIAGELDFHPGALPMWQIIQENADLLKKKNIQVLKTQLTSTNCARFHLSPEVGQIQDTIMSSMSLTHLSKAARIAPVVCVSLDNPNADVLEGLRHDMEVMLGMSWDDGGTVADRGLLDALNIVPALHSCEIYEMPWAMKLGIGLVHGDFAKIDPGKLLRGDTDIIRNFISGNGLIGVGVIPQSGVSQKMLAEEMGILIGSGKDSEERLVEDLRGRHQEVVEKIISKYQGAVDYVSRVTGLDGKTVRDQCLLSYTCGFGGNKSIEVSRYALELADEISDLLRGVN</sequence>
<comment type="caution">
    <text evidence="1">The sequence shown here is derived from an EMBL/GenBank/DDBJ whole genome shotgun (WGS) entry which is preliminary data.</text>
</comment>
<proteinExistence type="predicted"/>
<accession>A0A0G1DKZ8</accession>
<evidence type="ECO:0000313" key="2">
    <source>
        <dbReference type="Proteomes" id="UP000034894"/>
    </source>
</evidence>
<dbReference type="AlphaFoldDB" id="A0A0G1DKZ8"/>
<dbReference type="STRING" id="1618443.UV73_C0003G0184"/>
<gene>
    <name evidence="1" type="ORF">UV73_C0003G0184</name>
</gene>
<protein>
    <submittedName>
        <fullName evidence="1">Uncharacterized protein</fullName>
    </submittedName>
</protein>
<organism evidence="1 2">
    <name type="scientific">Candidatus Gottesmanbacteria bacterium GW2011_GWA2_43_14</name>
    <dbReference type="NCBI Taxonomy" id="1618443"/>
    <lineage>
        <taxon>Bacteria</taxon>
        <taxon>Candidatus Gottesmaniibacteriota</taxon>
    </lineage>
</organism>